<evidence type="ECO:0000256" key="8">
    <source>
        <dbReference type="PIRNR" id="PIRNR001093"/>
    </source>
</evidence>
<evidence type="ECO:0000256" key="5">
    <source>
        <dbReference type="ARBA" id="ARBA00023180"/>
    </source>
</evidence>
<dbReference type="STRING" id="174720.A0A0N5CDC9"/>
<dbReference type="GO" id="GO:0005975">
    <property type="term" value="P:carbohydrate metabolic process"/>
    <property type="evidence" value="ECO:0007669"/>
    <property type="project" value="InterPro"/>
</dbReference>
<dbReference type="GO" id="GO:0005764">
    <property type="term" value="C:lysosome"/>
    <property type="evidence" value="ECO:0007669"/>
    <property type="project" value="TreeGrafter"/>
</dbReference>
<dbReference type="WBParaSite" id="SPAL_0001587400.1">
    <property type="protein sequence ID" value="SPAL_0001587400.1"/>
    <property type="gene ID" value="SPAL_0001587400"/>
</dbReference>
<dbReference type="Pfam" id="PF00728">
    <property type="entry name" value="Glyco_hydro_20"/>
    <property type="match status" value="1"/>
</dbReference>
<evidence type="ECO:0000256" key="6">
    <source>
        <dbReference type="ARBA" id="ARBA00023295"/>
    </source>
</evidence>
<dbReference type="InterPro" id="IPR029019">
    <property type="entry name" value="HEX_eukaryotic_N"/>
</dbReference>
<dbReference type="GO" id="GO:0016020">
    <property type="term" value="C:membrane"/>
    <property type="evidence" value="ECO:0007669"/>
    <property type="project" value="TreeGrafter"/>
</dbReference>
<dbReference type="Gene3D" id="3.20.20.80">
    <property type="entry name" value="Glycosidases"/>
    <property type="match status" value="1"/>
</dbReference>
<dbReference type="Pfam" id="PF14845">
    <property type="entry name" value="Glycohydro_20b2"/>
    <property type="match status" value="1"/>
</dbReference>
<feature type="signal peptide" evidence="11">
    <location>
        <begin position="1"/>
        <end position="17"/>
    </location>
</feature>
<dbReference type="PIRSF" id="PIRSF001093">
    <property type="entry name" value="B-hxosamndse_ab_euk"/>
    <property type="match status" value="1"/>
</dbReference>
<dbReference type="FunFam" id="3.20.20.80:FF:000063">
    <property type="entry name" value="Beta-hexosaminidase"/>
    <property type="match status" value="1"/>
</dbReference>
<comment type="catalytic activity">
    <reaction evidence="1 8">
        <text>Hydrolysis of terminal non-reducing N-acetyl-D-hexosamine residues in N-acetyl-beta-D-hexosaminides.</text>
        <dbReference type="EC" id="3.2.1.52"/>
    </reaction>
</comment>
<dbReference type="PANTHER" id="PTHR22600">
    <property type="entry name" value="BETA-HEXOSAMINIDASE"/>
    <property type="match status" value="1"/>
</dbReference>
<dbReference type="InterPro" id="IPR029018">
    <property type="entry name" value="Hex-like_dom2"/>
</dbReference>
<keyword evidence="4 8" id="KW-0378">Hydrolase</keyword>
<feature type="disulfide bond" evidence="10">
    <location>
        <begin position="525"/>
        <end position="543"/>
    </location>
</feature>
<evidence type="ECO:0000256" key="10">
    <source>
        <dbReference type="PIRSR" id="PIRSR001093-2"/>
    </source>
</evidence>
<evidence type="ECO:0000256" key="3">
    <source>
        <dbReference type="ARBA" id="ARBA00022729"/>
    </source>
</evidence>
<evidence type="ECO:0000313" key="15">
    <source>
        <dbReference type="WBParaSite" id="SPAL_0001587400.1"/>
    </source>
</evidence>
<dbReference type="InterPro" id="IPR017853">
    <property type="entry name" value="GH"/>
</dbReference>
<dbReference type="EC" id="3.2.1.52" evidence="8"/>
<feature type="domain" description="Beta-hexosaminidase eukaryotic type N-terminal" evidence="13">
    <location>
        <begin position="33"/>
        <end position="150"/>
    </location>
</feature>
<feature type="active site" description="Proton donor" evidence="9">
    <location>
        <position position="327"/>
    </location>
</feature>
<dbReference type="PRINTS" id="PR00738">
    <property type="entry name" value="GLHYDRLASE20"/>
</dbReference>
<evidence type="ECO:0000256" key="1">
    <source>
        <dbReference type="ARBA" id="ARBA00001231"/>
    </source>
</evidence>
<evidence type="ECO:0000256" key="11">
    <source>
        <dbReference type="SAM" id="SignalP"/>
    </source>
</evidence>
<dbReference type="SUPFAM" id="SSF55545">
    <property type="entry name" value="beta-N-acetylhexosaminidase-like domain"/>
    <property type="match status" value="1"/>
</dbReference>
<dbReference type="PANTHER" id="PTHR22600:SF21">
    <property type="entry name" value="BETA-HEXOSAMINIDASE A"/>
    <property type="match status" value="1"/>
</dbReference>
<evidence type="ECO:0000259" key="13">
    <source>
        <dbReference type="Pfam" id="PF14845"/>
    </source>
</evidence>
<comment type="function">
    <text evidence="7">Responsible for the degradation of GM2 gangliosides, and a variety of other molecules containing terminal N-acetyl hexosamines. Degrades chitotriose.</text>
</comment>
<evidence type="ECO:0000256" key="4">
    <source>
        <dbReference type="ARBA" id="ARBA00022801"/>
    </source>
</evidence>
<proteinExistence type="inferred from homology"/>
<comment type="similarity">
    <text evidence="2 8">Belongs to the glycosyl hydrolase 20 family.</text>
</comment>
<name>A0A0N5CDC9_STREA</name>
<dbReference type="InterPro" id="IPR015883">
    <property type="entry name" value="Glyco_hydro_20_cat"/>
</dbReference>
<keyword evidence="10" id="KW-1015">Disulfide bond</keyword>
<keyword evidence="5" id="KW-0325">Glycoprotein</keyword>
<feature type="disulfide bond" evidence="10">
    <location>
        <begin position="280"/>
        <end position="335"/>
    </location>
</feature>
<protein>
    <recommendedName>
        <fullName evidence="8">Beta-hexosaminidase</fullName>
        <ecNumber evidence="8">3.2.1.52</ecNumber>
    </recommendedName>
</protein>
<sequence length="556" mass="63619">MKLTVLLTFIFITNTYGWFYGRPDPGASTTGGVWPLPVNSYDYNTTVSIDPSSFTFTTSLTCNTIQKAIKRYMKWTFPVYTNMSSAMSSNGNTLTSMNIQVDAPCNDKEYPYYNMDESYQVIVPQIGGKGFIIAKTIWGAIRGMETFSQLVYRTSETTYQVRSVSITDHPRFAHRGVLVDTTRHWVSVNVLKQVLDLMSQNKFNVFHWHLVDSESFPYVSKKFPNLHKAGAYSPRHIYTPADVQNIIEHARLRGIRVIPEFDTPGHTGAWNGQKNLLSKCYDRNGNNNILGNILDPTLPENMQFIKEFFEEALSVFPDNSMHFGGDEVSSYMLECWTRNADVISRMKNMGFGDDTTQLLQYYFQQLVNYVQNARNGTQMIFWQEVLDKGVAPSNSVAHIWKGGNIDEVNQEIAQVTLNGHLAIVSSFWYLNYIKYGNDWGYLDSDNMRLRGLYYESDPQGFTGTQEQKDLVIGGEAVMWGEFVDGTNLVSRLFPRASAVAERLWSVASMTKSADAAWPRLHEHRCRMMNRKFNVEPPNNPDYCPYEWNISYDNVDE</sequence>
<dbReference type="AlphaFoldDB" id="A0A0N5CDC9"/>
<evidence type="ECO:0000256" key="7">
    <source>
        <dbReference type="ARBA" id="ARBA00053719"/>
    </source>
</evidence>
<keyword evidence="14" id="KW-1185">Reference proteome</keyword>
<dbReference type="Gene3D" id="3.30.379.10">
    <property type="entry name" value="Chitobiase/beta-hexosaminidase domain 2-like"/>
    <property type="match status" value="1"/>
</dbReference>
<dbReference type="GO" id="GO:0006689">
    <property type="term" value="P:ganglioside catabolic process"/>
    <property type="evidence" value="ECO:0007669"/>
    <property type="project" value="TreeGrafter"/>
</dbReference>
<keyword evidence="3 11" id="KW-0732">Signal</keyword>
<keyword evidence="6 8" id="KW-0326">Glycosidase</keyword>
<feature type="disulfide bond" evidence="10">
    <location>
        <begin position="62"/>
        <end position="105"/>
    </location>
</feature>
<dbReference type="GO" id="GO:0030203">
    <property type="term" value="P:glycosaminoglycan metabolic process"/>
    <property type="evidence" value="ECO:0007669"/>
    <property type="project" value="TreeGrafter"/>
</dbReference>
<dbReference type="InterPro" id="IPR025705">
    <property type="entry name" value="Beta_hexosaminidase_sua/sub"/>
</dbReference>
<dbReference type="Proteomes" id="UP000046392">
    <property type="component" value="Unplaced"/>
</dbReference>
<evidence type="ECO:0000259" key="12">
    <source>
        <dbReference type="Pfam" id="PF00728"/>
    </source>
</evidence>
<evidence type="ECO:0000313" key="14">
    <source>
        <dbReference type="Proteomes" id="UP000046392"/>
    </source>
</evidence>
<dbReference type="SUPFAM" id="SSF51445">
    <property type="entry name" value="(Trans)glycosidases"/>
    <property type="match status" value="1"/>
</dbReference>
<evidence type="ECO:0000256" key="2">
    <source>
        <dbReference type="ARBA" id="ARBA00006285"/>
    </source>
</evidence>
<dbReference type="GO" id="GO:0004563">
    <property type="term" value="F:beta-N-acetylhexosaminidase activity"/>
    <property type="evidence" value="ECO:0007669"/>
    <property type="project" value="UniProtKB-EC"/>
</dbReference>
<organism evidence="14 15">
    <name type="scientific">Strongyloides papillosus</name>
    <name type="common">Intestinal threadworm</name>
    <dbReference type="NCBI Taxonomy" id="174720"/>
    <lineage>
        <taxon>Eukaryota</taxon>
        <taxon>Metazoa</taxon>
        <taxon>Ecdysozoa</taxon>
        <taxon>Nematoda</taxon>
        <taxon>Chromadorea</taxon>
        <taxon>Rhabditida</taxon>
        <taxon>Tylenchina</taxon>
        <taxon>Panagrolaimomorpha</taxon>
        <taxon>Strongyloidoidea</taxon>
        <taxon>Strongyloididae</taxon>
        <taxon>Strongyloides</taxon>
    </lineage>
</organism>
<reference evidence="15" key="1">
    <citation type="submission" date="2017-02" db="UniProtKB">
        <authorList>
            <consortium name="WormBaseParasite"/>
        </authorList>
    </citation>
    <scope>IDENTIFICATION</scope>
</reference>
<feature type="domain" description="Glycoside hydrolase family 20 catalytic" evidence="12">
    <location>
        <begin position="172"/>
        <end position="505"/>
    </location>
</feature>
<feature type="chain" id="PRO_5005895794" description="Beta-hexosaminidase" evidence="11">
    <location>
        <begin position="18"/>
        <end position="556"/>
    </location>
</feature>
<evidence type="ECO:0000256" key="9">
    <source>
        <dbReference type="PIRSR" id="PIRSR001093-1"/>
    </source>
</evidence>
<accession>A0A0N5CDC9</accession>